<keyword evidence="7" id="KW-1185">Reference proteome</keyword>
<dbReference type="PANTHER" id="PTHR23023">
    <property type="entry name" value="DIMETHYLANILINE MONOOXYGENASE"/>
    <property type="match status" value="1"/>
</dbReference>
<dbReference type="EMBL" id="JARBDR010000657">
    <property type="protein sequence ID" value="KAJ8309007.1"/>
    <property type="molecule type" value="Genomic_DNA"/>
</dbReference>
<name>A0ABQ9EUZ4_TEGGR</name>
<dbReference type="InterPro" id="IPR020946">
    <property type="entry name" value="Flavin_mOase-like"/>
</dbReference>
<evidence type="ECO:0000313" key="6">
    <source>
        <dbReference type="EMBL" id="KAJ8309007.1"/>
    </source>
</evidence>
<keyword evidence="4" id="KW-0521">NADP</keyword>
<sequence>MALKHVAVIGAGVSGLTATKECLAQGIDVTCYEMHDDIGGTWYYTEHLRPDEGATIYDFLITNTSREMMRYSDFNFPPHAAVFPRHKEVHDYLIAYANHFDVTKHVKLNTKVIDIQKSENHLQNGKWKVVTQQKDETKKEITEFDGVIVCNGFHKIPSIPDIDGFSNFQGQWSHSKTFKSGKHFARKRVLVIATGPLFPTAELQARYAAMVFAGKKKLPSKDVMTTDIKRWQDIHEAFFGKGKYW</sequence>
<dbReference type="Gene3D" id="3.50.50.60">
    <property type="entry name" value="FAD/NAD(P)-binding domain"/>
    <property type="match status" value="1"/>
</dbReference>
<accession>A0ABQ9EUZ4</accession>
<dbReference type="Pfam" id="PF00743">
    <property type="entry name" value="FMO-like"/>
    <property type="match status" value="1"/>
</dbReference>
<keyword evidence="5" id="KW-0560">Oxidoreductase</keyword>
<evidence type="ECO:0000256" key="1">
    <source>
        <dbReference type="ARBA" id="ARBA00009183"/>
    </source>
</evidence>
<evidence type="ECO:0000256" key="2">
    <source>
        <dbReference type="ARBA" id="ARBA00022630"/>
    </source>
</evidence>
<evidence type="ECO:0000256" key="4">
    <source>
        <dbReference type="ARBA" id="ARBA00022857"/>
    </source>
</evidence>
<evidence type="ECO:0000256" key="5">
    <source>
        <dbReference type="ARBA" id="ARBA00023002"/>
    </source>
</evidence>
<dbReference type="InterPro" id="IPR000960">
    <property type="entry name" value="Flavin_mOase"/>
</dbReference>
<evidence type="ECO:0000313" key="7">
    <source>
        <dbReference type="Proteomes" id="UP001217089"/>
    </source>
</evidence>
<comment type="similarity">
    <text evidence="1">Belongs to the FMO family.</text>
</comment>
<comment type="caution">
    <text evidence="6">The sequence shown here is derived from an EMBL/GenBank/DDBJ whole genome shotgun (WGS) entry which is preliminary data.</text>
</comment>
<organism evidence="6 7">
    <name type="scientific">Tegillarca granosa</name>
    <name type="common">Malaysian cockle</name>
    <name type="synonym">Anadara granosa</name>
    <dbReference type="NCBI Taxonomy" id="220873"/>
    <lineage>
        <taxon>Eukaryota</taxon>
        <taxon>Metazoa</taxon>
        <taxon>Spiralia</taxon>
        <taxon>Lophotrochozoa</taxon>
        <taxon>Mollusca</taxon>
        <taxon>Bivalvia</taxon>
        <taxon>Autobranchia</taxon>
        <taxon>Pteriomorphia</taxon>
        <taxon>Arcoida</taxon>
        <taxon>Arcoidea</taxon>
        <taxon>Arcidae</taxon>
        <taxon>Tegillarca</taxon>
    </lineage>
</organism>
<evidence type="ECO:0008006" key="8">
    <source>
        <dbReference type="Google" id="ProtNLM"/>
    </source>
</evidence>
<dbReference type="Proteomes" id="UP001217089">
    <property type="component" value="Unassembled WGS sequence"/>
</dbReference>
<dbReference type="InterPro" id="IPR036188">
    <property type="entry name" value="FAD/NAD-bd_sf"/>
</dbReference>
<keyword evidence="2" id="KW-0285">Flavoprotein</keyword>
<feature type="non-terminal residue" evidence="6">
    <location>
        <position position="245"/>
    </location>
</feature>
<proteinExistence type="inferred from homology"/>
<evidence type="ECO:0000256" key="3">
    <source>
        <dbReference type="ARBA" id="ARBA00022827"/>
    </source>
</evidence>
<gene>
    <name evidence="6" type="ORF">KUTeg_013881</name>
</gene>
<reference evidence="6 7" key="1">
    <citation type="submission" date="2022-12" db="EMBL/GenBank/DDBJ databases">
        <title>Chromosome-level genome of Tegillarca granosa.</title>
        <authorList>
            <person name="Kim J."/>
        </authorList>
    </citation>
    <scope>NUCLEOTIDE SEQUENCE [LARGE SCALE GENOMIC DNA]</scope>
    <source>
        <strain evidence="6">Teg-2019</strain>
        <tissue evidence="6">Adductor muscle</tissue>
    </source>
</reference>
<keyword evidence="3" id="KW-0274">FAD</keyword>
<dbReference type="InterPro" id="IPR050346">
    <property type="entry name" value="FMO-like"/>
</dbReference>
<protein>
    <recommendedName>
        <fullName evidence="8">Flavin-containing monooxygenase</fullName>
    </recommendedName>
</protein>
<dbReference type="PRINTS" id="PR00370">
    <property type="entry name" value="FMOXYGENASE"/>
</dbReference>
<dbReference type="SUPFAM" id="SSF51905">
    <property type="entry name" value="FAD/NAD(P)-binding domain"/>
    <property type="match status" value="1"/>
</dbReference>